<dbReference type="EMBL" id="PGTO01000035">
    <property type="protein sequence ID" value="RAU20114.1"/>
    <property type="molecule type" value="Genomic_DNA"/>
</dbReference>
<dbReference type="Proteomes" id="UP000251075">
    <property type="component" value="Unassembled WGS sequence"/>
</dbReference>
<accession>A0A364NSS1</accession>
<comment type="caution">
    <text evidence="1">The sequence shown here is derived from an EMBL/GenBank/DDBJ whole genome shotgun (WGS) entry which is preliminary data.</text>
</comment>
<dbReference type="AlphaFoldDB" id="A0A364NSS1"/>
<protein>
    <submittedName>
        <fullName evidence="1">Uncharacterized protein</fullName>
    </submittedName>
</protein>
<organism evidence="1 2">
    <name type="scientific">Paramagnetospirillum kuznetsovii</name>
    <dbReference type="NCBI Taxonomy" id="2053833"/>
    <lineage>
        <taxon>Bacteria</taxon>
        <taxon>Pseudomonadati</taxon>
        <taxon>Pseudomonadota</taxon>
        <taxon>Alphaproteobacteria</taxon>
        <taxon>Rhodospirillales</taxon>
        <taxon>Magnetospirillaceae</taxon>
        <taxon>Paramagnetospirillum</taxon>
    </lineage>
</organism>
<evidence type="ECO:0000313" key="1">
    <source>
        <dbReference type="EMBL" id="RAU20114.1"/>
    </source>
</evidence>
<gene>
    <name evidence="1" type="ORF">CU669_20080</name>
</gene>
<dbReference type="OrthoDB" id="7358942at2"/>
<dbReference type="RefSeq" id="WP_112147376.1">
    <property type="nucleotide sequence ID" value="NZ_PGTO01000035.1"/>
</dbReference>
<name>A0A364NSS1_9PROT</name>
<keyword evidence="2" id="KW-1185">Reference proteome</keyword>
<proteinExistence type="predicted"/>
<evidence type="ECO:0000313" key="2">
    <source>
        <dbReference type="Proteomes" id="UP000251075"/>
    </source>
</evidence>
<reference evidence="1 2" key="1">
    <citation type="submission" date="2017-11" db="EMBL/GenBank/DDBJ databases">
        <title>Draft genome sequence of magnetotactic bacterium Magnetospirillum kuznetsovii LBB-42.</title>
        <authorList>
            <person name="Grouzdev D.S."/>
            <person name="Rysina M.S."/>
            <person name="Baslerov R.V."/>
            <person name="Koziaeva V."/>
        </authorList>
    </citation>
    <scope>NUCLEOTIDE SEQUENCE [LARGE SCALE GENOMIC DNA]</scope>
    <source>
        <strain evidence="1 2">LBB-42</strain>
    </source>
</reference>
<sequence length="72" mass="7896">MLGFRHGKPDPATGSRYGKVGSWETVWTVEKLFQPPGLAPHVRLVDEGTGRHMTLAVAVVTDLAHFTPMDKP</sequence>